<keyword evidence="6 11" id="KW-0503">Monooxygenase</keyword>
<keyword evidence="12" id="KW-1185">Reference proteome</keyword>
<dbReference type="PRINTS" id="PR00089">
    <property type="entry name" value="LUCIFERASE"/>
</dbReference>
<comment type="catalytic activity">
    <reaction evidence="9">
        <text>a long-chain fatty aldehyde + FMNH2 + O2 = a long-chain fatty acid + hnu + FMN + H2O + 2 H(+)</text>
        <dbReference type="Rhea" id="RHEA:17181"/>
        <dbReference type="ChEBI" id="CHEBI:15377"/>
        <dbReference type="ChEBI" id="CHEBI:15378"/>
        <dbReference type="ChEBI" id="CHEBI:15379"/>
        <dbReference type="ChEBI" id="CHEBI:17176"/>
        <dbReference type="ChEBI" id="CHEBI:30212"/>
        <dbReference type="ChEBI" id="CHEBI:57560"/>
        <dbReference type="ChEBI" id="CHEBI:57618"/>
        <dbReference type="ChEBI" id="CHEBI:58210"/>
        <dbReference type="EC" id="1.14.14.3"/>
    </reaction>
</comment>
<dbReference type="InterPro" id="IPR036661">
    <property type="entry name" value="Luciferase-like_sf"/>
</dbReference>
<keyword evidence="3" id="KW-0285">Flavoprotein</keyword>
<evidence type="ECO:0000256" key="2">
    <source>
        <dbReference type="ARBA" id="ARBA00012106"/>
    </source>
</evidence>
<dbReference type="eggNOG" id="COG2141">
    <property type="taxonomic scope" value="Bacteria"/>
</dbReference>
<protein>
    <recommendedName>
        <fullName evidence="2">bacterial luciferase</fullName>
        <ecNumber evidence="2">1.14.14.3</ecNumber>
    </recommendedName>
</protein>
<evidence type="ECO:0000256" key="6">
    <source>
        <dbReference type="ARBA" id="ARBA00023033"/>
    </source>
</evidence>
<dbReference type="Gene3D" id="3.20.20.30">
    <property type="entry name" value="Luciferase-like domain"/>
    <property type="match status" value="2"/>
</dbReference>
<dbReference type="GO" id="GO:0008218">
    <property type="term" value="P:bioluminescence"/>
    <property type="evidence" value="ECO:0007669"/>
    <property type="project" value="UniProtKB-KW"/>
</dbReference>
<keyword evidence="7" id="KW-0455">Luminescence</keyword>
<gene>
    <name evidence="11" type="primary">luxB</name>
    <name evidence="11" type="ORF">VAZ01S_077_00200</name>
</gene>
<evidence type="ECO:0000256" key="7">
    <source>
        <dbReference type="ARBA" id="ARBA00023223"/>
    </source>
</evidence>
<evidence type="ECO:0000256" key="8">
    <source>
        <dbReference type="ARBA" id="ARBA00023262"/>
    </source>
</evidence>
<dbReference type="SMR" id="U3CGT1"/>
<dbReference type="RefSeq" id="WP_021711222.1">
    <property type="nucleotide sequence ID" value="NZ_BAOB01000189.1"/>
</dbReference>
<dbReference type="Pfam" id="PF00296">
    <property type="entry name" value="Bac_luciferase"/>
    <property type="match status" value="1"/>
</dbReference>
<dbReference type="PANTHER" id="PTHR30137:SF8">
    <property type="entry name" value="BLR5498 PROTEIN"/>
    <property type="match status" value="1"/>
</dbReference>
<dbReference type="SUPFAM" id="SSF51679">
    <property type="entry name" value="Bacterial luciferase-like"/>
    <property type="match status" value="1"/>
</dbReference>
<comment type="caution">
    <text evidence="11">The sequence shown here is derived from an EMBL/GenBank/DDBJ whole genome shotgun (WGS) entry which is preliminary data.</text>
</comment>
<keyword evidence="8" id="KW-0599">Photoprotein</keyword>
<organism evidence="11 12">
    <name type="scientific">Vibrio azureus NBRC 104587</name>
    <dbReference type="NCBI Taxonomy" id="1219077"/>
    <lineage>
        <taxon>Bacteria</taxon>
        <taxon>Pseudomonadati</taxon>
        <taxon>Pseudomonadota</taxon>
        <taxon>Gammaproteobacteria</taxon>
        <taxon>Vibrionales</taxon>
        <taxon>Vibrionaceae</taxon>
        <taxon>Vibrio</taxon>
    </lineage>
</organism>
<proteinExistence type="predicted"/>
<name>U3CGT1_9VIBR</name>
<comment type="subunit">
    <text evidence="1">Heterodimer of an alpha and a beta chain.</text>
</comment>
<feature type="domain" description="Luciferase-like" evidence="10">
    <location>
        <begin position="1"/>
        <end position="246"/>
    </location>
</feature>
<evidence type="ECO:0000256" key="1">
    <source>
        <dbReference type="ARBA" id="ARBA00011870"/>
    </source>
</evidence>
<evidence type="ECO:0000256" key="9">
    <source>
        <dbReference type="ARBA" id="ARBA00048737"/>
    </source>
</evidence>
<dbReference type="GO" id="GO:0047646">
    <property type="term" value="F:alkanal monooxygenase (FMN-linked) activity"/>
    <property type="evidence" value="ECO:0007669"/>
    <property type="project" value="UniProtKB-EC"/>
</dbReference>
<evidence type="ECO:0000256" key="5">
    <source>
        <dbReference type="ARBA" id="ARBA00023002"/>
    </source>
</evidence>
<dbReference type="STRING" id="1219077.VAZ01S_077_00200"/>
<dbReference type="GO" id="GO:0005829">
    <property type="term" value="C:cytosol"/>
    <property type="evidence" value="ECO:0007669"/>
    <property type="project" value="TreeGrafter"/>
</dbReference>
<dbReference type="AlphaFoldDB" id="U3CGT1"/>
<dbReference type="EMBL" id="BATL01000077">
    <property type="protein sequence ID" value="GAD77483.1"/>
    <property type="molecule type" value="Genomic_DNA"/>
</dbReference>
<accession>U3CGT1</accession>
<keyword evidence="4" id="KW-0288">FMN</keyword>
<dbReference type="Proteomes" id="UP000016567">
    <property type="component" value="Unassembled WGS sequence"/>
</dbReference>
<evidence type="ECO:0000313" key="12">
    <source>
        <dbReference type="Proteomes" id="UP000016567"/>
    </source>
</evidence>
<dbReference type="OrthoDB" id="7903015at2"/>
<sequence length="324" mass="36448">MKFGLFFLNFINSQRSSELVLEEMLDTVNYVDKLHFDTVAVAENHFNNHGAVGAPLTVAGFLLGMTQNIKVASLNHVITTHHPVRVAEEACLLDQVSEGRFTFGFSDCEKSSDVSFFNRPVDRQFELFNECYDIINDALTTGYCHPNNDFYSFPKISVNPHAYTEGGPKQFVSATNKDIVKWAAKKAIPLIFKWDDSNAVRQEYANLYREVAEQNGVDVNNVRHKLTLLVNQNVDGEKARLETRLYLEDYVRDTHACCDFEVKMAELLAECAVGTYEESTAAARLAIECCGASDVLMSFESIEDKAQQRAVIDVVNDNIGKYHS</sequence>
<dbReference type="InterPro" id="IPR018235">
    <property type="entry name" value="Bacterial_luciferase_CS"/>
</dbReference>
<evidence type="ECO:0000259" key="10">
    <source>
        <dbReference type="Pfam" id="PF00296"/>
    </source>
</evidence>
<evidence type="ECO:0000256" key="4">
    <source>
        <dbReference type="ARBA" id="ARBA00022643"/>
    </source>
</evidence>
<dbReference type="InterPro" id="IPR002103">
    <property type="entry name" value="Luciferase_bac/NFP"/>
</dbReference>
<evidence type="ECO:0000313" key="11">
    <source>
        <dbReference type="EMBL" id="GAD77483.1"/>
    </source>
</evidence>
<dbReference type="PROSITE" id="PS00494">
    <property type="entry name" value="BACTERIAL_LUCIFERASE"/>
    <property type="match status" value="1"/>
</dbReference>
<dbReference type="EC" id="1.14.14.3" evidence="2"/>
<evidence type="ECO:0000256" key="3">
    <source>
        <dbReference type="ARBA" id="ARBA00022630"/>
    </source>
</evidence>
<dbReference type="PANTHER" id="PTHR30137">
    <property type="entry name" value="LUCIFERASE-LIKE MONOOXYGENASE"/>
    <property type="match status" value="1"/>
</dbReference>
<reference evidence="11 12" key="1">
    <citation type="submission" date="2013-09" db="EMBL/GenBank/DDBJ databases">
        <title>Whole genome shotgun sequence of Vibrio azureus NBRC 104587.</title>
        <authorList>
            <person name="Isaki S."/>
            <person name="Hosoyama A."/>
            <person name="Numata M."/>
            <person name="Hashimoto M."/>
            <person name="Hosoyama Y."/>
            <person name="Tsuchikane K."/>
            <person name="Noguchi M."/>
            <person name="Hirakata S."/>
            <person name="Ichikawa N."/>
            <person name="Ohji S."/>
            <person name="Yamazoe A."/>
            <person name="Fujita N."/>
        </authorList>
    </citation>
    <scope>NUCLEOTIDE SEQUENCE [LARGE SCALE GENOMIC DNA]</scope>
    <source>
        <strain evidence="11 12">NBRC 104587</strain>
    </source>
</reference>
<dbReference type="InterPro" id="IPR050766">
    <property type="entry name" value="Bact_Lucif_Oxidored"/>
</dbReference>
<dbReference type="InterPro" id="IPR011251">
    <property type="entry name" value="Luciferase-like_dom"/>
</dbReference>
<keyword evidence="5" id="KW-0560">Oxidoreductase</keyword>